<dbReference type="AlphaFoldDB" id="A0A1Y1W2D0"/>
<evidence type="ECO:0000259" key="7">
    <source>
        <dbReference type="Pfam" id="PF26577"/>
    </source>
</evidence>
<evidence type="ECO:0000313" key="8">
    <source>
        <dbReference type="EMBL" id="ORX67415.1"/>
    </source>
</evidence>
<sequence length="181" mass="20312">MSPSQPPFAVECTGGNVLVTDVATAMALRRDHRIVGALIASHPAKPQQNNYLGLPLQLLPEEAAVLQQTNIITITGDKFAWPQSDRDTVRLKLYKHFRELGYYVTRAVKFGGDFLLYPGEPMRYHSPFVATLVGFDEKFRPRELVALGRLGTNVKKTRLMCAWDADRQTFSIISMNWSAMG</sequence>
<name>A0A1Y1W2D0_9FUNG</name>
<dbReference type="Proteomes" id="UP000193922">
    <property type="component" value="Unassembled WGS sequence"/>
</dbReference>
<keyword evidence="8" id="KW-0540">Nuclease</keyword>
<dbReference type="Gene3D" id="3.40.1350.10">
    <property type="match status" value="1"/>
</dbReference>
<dbReference type="CDD" id="cd22363">
    <property type="entry name" value="tRNA-intron_lyase_C"/>
    <property type="match status" value="1"/>
</dbReference>
<accession>A0A1Y1W2D0</accession>
<organism evidence="8 9">
    <name type="scientific">Linderina pennispora</name>
    <dbReference type="NCBI Taxonomy" id="61395"/>
    <lineage>
        <taxon>Eukaryota</taxon>
        <taxon>Fungi</taxon>
        <taxon>Fungi incertae sedis</taxon>
        <taxon>Zoopagomycota</taxon>
        <taxon>Kickxellomycotina</taxon>
        <taxon>Kickxellomycetes</taxon>
        <taxon>Kickxellales</taxon>
        <taxon>Kickxellaceae</taxon>
        <taxon>Linderina</taxon>
    </lineage>
</organism>
<comment type="similarity">
    <text evidence="1">Belongs to the tRNA-intron endonuclease family.</text>
</comment>
<dbReference type="RefSeq" id="XP_040741302.1">
    <property type="nucleotide sequence ID" value="XM_040888213.1"/>
</dbReference>
<dbReference type="InterPro" id="IPR059049">
    <property type="entry name" value="TSEN34_N"/>
</dbReference>
<keyword evidence="3" id="KW-0819">tRNA processing</keyword>
<evidence type="ECO:0000256" key="1">
    <source>
        <dbReference type="ARBA" id="ARBA00008078"/>
    </source>
</evidence>
<dbReference type="GO" id="GO:0000213">
    <property type="term" value="F:tRNA-intron lyase activity"/>
    <property type="evidence" value="ECO:0007669"/>
    <property type="project" value="UniProtKB-EC"/>
</dbReference>
<dbReference type="STRING" id="61395.A0A1Y1W2D0"/>
<dbReference type="GO" id="GO:0003676">
    <property type="term" value="F:nucleic acid binding"/>
    <property type="evidence" value="ECO:0007669"/>
    <property type="project" value="InterPro"/>
</dbReference>
<evidence type="ECO:0000256" key="5">
    <source>
        <dbReference type="ARBA" id="ARBA00034031"/>
    </source>
</evidence>
<keyword evidence="8" id="KW-0378">Hydrolase</keyword>
<reference evidence="8 9" key="1">
    <citation type="submission" date="2016-07" db="EMBL/GenBank/DDBJ databases">
        <title>Pervasive Adenine N6-methylation of Active Genes in Fungi.</title>
        <authorList>
            <consortium name="DOE Joint Genome Institute"/>
            <person name="Mondo S.J."/>
            <person name="Dannebaum R.O."/>
            <person name="Kuo R.C."/>
            <person name="Labutti K."/>
            <person name="Haridas S."/>
            <person name="Kuo A."/>
            <person name="Salamov A."/>
            <person name="Ahrendt S.R."/>
            <person name="Lipzen A."/>
            <person name="Sullivan W."/>
            <person name="Andreopoulos W.B."/>
            <person name="Clum A."/>
            <person name="Lindquist E."/>
            <person name="Daum C."/>
            <person name="Ramamoorthy G.K."/>
            <person name="Gryganskyi A."/>
            <person name="Culley D."/>
            <person name="Magnuson J.K."/>
            <person name="James T.Y."/>
            <person name="O'Malley M.A."/>
            <person name="Stajich J.E."/>
            <person name="Spatafora J.W."/>
            <person name="Visel A."/>
            <person name="Grigoriev I.V."/>
        </authorList>
    </citation>
    <scope>NUCLEOTIDE SEQUENCE [LARGE SCALE GENOMIC DNA]</scope>
    <source>
        <strain evidence="8 9">ATCC 12442</strain>
    </source>
</reference>
<dbReference type="InterPro" id="IPR011856">
    <property type="entry name" value="tRNA_endonuc-like_dom_sf"/>
</dbReference>
<dbReference type="OrthoDB" id="48041at2759"/>
<dbReference type="Pfam" id="PF26577">
    <property type="entry name" value="TSEN34_N"/>
    <property type="match status" value="1"/>
</dbReference>
<dbReference type="InterPro" id="IPR006677">
    <property type="entry name" value="tRNA_intron_Endonuc_cat-like"/>
</dbReference>
<gene>
    <name evidence="8" type="ORF">DL89DRAFT_269240</name>
</gene>
<dbReference type="PANTHER" id="PTHR13070">
    <property type="entry name" value="TRNA-SPLICING ENDONUCLEASE SUBUNIT SEN34-RELATED"/>
    <property type="match status" value="1"/>
</dbReference>
<comment type="caution">
    <text evidence="8">The sequence shown here is derived from an EMBL/GenBank/DDBJ whole genome shotgun (WGS) entry which is preliminary data.</text>
</comment>
<dbReference type="Pfam" id="PF01974">
    <property type="entry name" value="tRNA_int_endo"/>
    <property type="match status" value="1"/>
</dbReference>
<dbReference type="GO" id="GO:0005634">
    <property type="term" value="C:nucleus"/>
    <property type="evidence" value="ECO:0007669"/>
    <property type="project" value="UniProtKB-ARBA"/>
</dbReference>
<dbReference type="EC" id="4.6.1.16" evidence="2"/>
<dbReference type="GeneID" id="63804861"/>
<evidence type="ECO:0000256" key="3">
    <source>
        <dbReference type="ARBA" id="ARBA00022694"/>
    </source>
</evidence>
<dbReference type="PANTHER" id="PTHR13070:SF0">
    <property type="entry name" value="TRNA-SPLICING ENDONUCLEASE SUBUNIT SEN34"/>
    <property type="match status" value="1"/>
</dbReference>
<feature type="domain" description="TSEN34 N-terminal" evidence="7">
    <location>
        <begin position="10"/>
        <end position="74"/>
    </location>
</feature>
<keyword evidence="8" id="KW-0255">Endonuclease</keyword>
<feature type="domain" description="tRNA intron endonuclease catalytic" evidence="6">
    <location>
        <begin position="90"/>
        <end position="166"/>
    </location>
</feature>
<comment type="catalytic activity">
    <reaction evidence="5">
        <text>pretRNA = a 3'-half-tRNA molecule with a 5'-OH end + a 5'-half-tRNA molecule with a 2',3'-cyclic phosphate end + an intron with a 2',3'-cyclic phosphate and a 5'-hydroxyl terminus.</text>
        <dbReference type="EC" id="4.6.1.16"/>
    </reaction>
</comment>
<keyword evidence="9" id="KW-1185">Reference proteome</keyword>
<dbReference type="InterPro" id="IPR036167">
    <property type="entry name" value="tRNA_intron_Endo_cat-like_sf"/>
</dbReference>
<dbReference type="SUPFAM" id="SSF53032">
    <property type="entry name" value="tRNA-intron endonuclease catalytic domain-like"/>
    <property type="match status" value="1"/>
</dbReference>
<evidence type="ECO:0000256" key="2">
    <source>
        <dbReference type="ARBA" id="ARBA00012573"/>
    </source>
</evidence>
<dbReference type="EMBL" id="MCFD01000012">
    <property type="protein sequence ID" value="ORX67415.1"/>
    <property type="molecule type" value="Genomic_DNA"/>
</dbReference>
<evidence type="ECO:0000259" key="6">
    <source>
        <dbReference type="Pfam" id="PF01974"/>
    </source>
</evidence>
<dbReference type="GO" id="GO:0000379">
    <property type="term" value="P:tRNA-type intron splice site recognition and cleavage"/>
    <property type="evidence" value="ECO:0007669"/>
    <property type="project" value="TreeGrafter"/>
</dbReference>
<evidence type="ECO:0000256" key="4">
    <source>
        <dbReference type="ARBA" id="ARBA00023239"/>
    </source>
</evidence>
<evidence type="ECO:0000313" key="9">
    <source>
        <dbReference type="Proteomes" id="UP000193922"/>
    </source>
</evidence>
<keyword evidence="4" id="KW-0456">Lyase</keyword>
<proteinExistence type="inferred from homology"/>
<protein>
    <recommendedName>
        <fullName evidence="2">tRNA-intron lyase</fullName>
        <ecNumber evidence="2">4.6.1.16</ecNumber>
    </recommendedName>
</protein>